<dbReference type="SMART" id="SM00332">
    <property type="entry name" value="PP2Cc"/>
    <property type="match status" value="1"/>
</dbReference>
<dbReference type="InterPro" id="IPR001932">
    <property type="entry name" value="PPM-type_phosphatase-like_dom"/>
</dbReference>
<evidence type="ECO:0000256" key="2">
    <source>
        <dbReference type="ARBA" id="ARBA00022801"/>
    </source>
</evidence>
<dbReference type="PROSITE" id="PS01032">
    <property type="entry name" value="PPM_1"/>
    <property type="match status" value="1"/>
</dbReference>
<evidence type="ECO:0000256" key="3">
    <source>
        <dbReference type="ARBA" id="ARBA00022912"/>
    </source>
</evidence>
<dbReference type="Pfam" id="PF00481">
    <property type="entry name" value="PP2C"/>
    <property type="match status" value="1"/>
</dbReference>
<evidence type="ECO:0000256" key="4">
    <source>
        <dbReference type="RuleBase" id="RU003465"/>
    </source>
</evidence>
<sequence>MVLRLSSSLQPSLSRKPQRIQALKHVVRYHDYLRFATPGGTGRIPLNNPNVIGVESIRGERGHLEDFYSFVSLSLDPEELRHSLKKAHNRDWDPSALPESLARQVLFVGVYDGHGGSTVSQFLRQELHGLFENVDKSQIPELKAWAQEIGGYFKRWRGGVLTPWIRPNSPEAKEPLDLEARATLAFFEVDRLLYHEKEAKECGATASVVLLQSLDNPPAPFFASRQLALTVAHVGDTRVILCTTDGQAAPLTENHHADARVEAARLRKMMGSSLFTDSFGETRWMGVLANTRSLGDLKFKAFGVTSEPQVNYMLLDGPACSHITLCSDGVSSVLSDPEIADLARGAPTPRAAAQRIVAFAEDMGSEDNATAIVVPLNGWGNIQGEDRTRELREYRRKQMEGNERQKDRWM</sequence>
<reference evidence="6 7" key="1">
    <citation type="submission" date="2016-07" db="EMBL/GenBank/DDBJ databases">
        <title>Draft genome of the white-rot fungus Obba rivulosa 3A-2.</title>
        <authorList>
            <consortium name="DOE Joint Genome Institute"/>
            <person name="Miettinen O."/>
            <person name="Riley R."/>
            <person name="Acob R."/>
            <person name="Barry K."/>
            <person name="Cullen D."/>
            <person name="De Vries R."/>
            <person name="Hainaut M."/>
            <person name="Hatakka A."/>
            <person name="Henrissat B."/>
            <person name="Hilden K."/>
            <person name="Kuo R."/>
            <person name="Labutti K."/>
            <person name="Lipzen A."/>
            <person name="Makela M.R."/>
            <person name="Sandor L."/>
            <person name="Spatafora J.W."/>
            <person name="Grigoriev I.V."/>
            <person name="Hibbett D.S."/>
        </authorList>
    </citation>
    <scope>NUCLEOTIDE SEQUENCE [LARGE SCALE GENOMIC DNA]</scope>
    <source>
        <strain evidence="6 7">3A-2</strain>
    </source>
</reference>
<dbReference type="CDD" id="cd00143">
    <property type="entry name" value="PP2Cc"/>
    <property type="match status" value="1"/>
</dbReference>
<comment type="similarity">
    <text evidence="4">Belongs to the PP2C family.</text>
</comment>
<keyword evidence="3 4" id="KW-0904">Protein phosphatase</keyword>
<dbReference type="InterPro" id="IPR000222">
    <property type="entry name" value="PP2C_BS"/>
</dbReference>
<dbReference type="PANTHER" id="PTHR47992">
    <property type="entry name" value="PROTEIN PHOSPHATASE"/>
    <property type="match status" value="1"/>
</dbReference>
<dbReference type="InterPro" id="IPR015655">
    <property type="entry name" value="PP2C"/>
</dbReference>
<name>A0A8E2J864_9APHY</name>
<protein>
    <submittedName>
        <fullName evidence="6">Protein serine/threonine phosphatase 2C</fullName>
    </submittedName>
</protein>
<dbReference type="PROSITE" id="PS51746">
    <property type="entry name" value="PPM_2"/>
    <property type="match status" value="1"/>
</dbReference>
<keyword evidence="1" id="KW-0479">Metal-binding</keyword>
<evidence type="ECO:0000259" key="5">
    <source>
        <dbReference type="PROSITE" id="PS51746"/>
    </source>
</evidence>
<gene>
    <name evidence="6" type="ORF">OBBRIDRAFT_787674</name>
</gene>
<keyword evidence="2 4" id="KW-0378">Hydrolase</keyword>
<organism evidence="6 7">
    <name type="scientific">Obba rivulosa</name>
    <dbReference type="NCBI Taxonomy" id="1052685"/>
    <lineage>
        <taxon>Eukaryota</taxon>
        <taxon>Fungi</taxon>
        <taxon>Dikarya</taxon>
        <taxon>Basidiomycota</taxon>
        <taxon>Agaricomycotina</taxon>
        <taxon>Agaricomycetes</taxon>
        <taxon>Polyporales</taxon>
        <taxon>Gelatoporiaceae</taxon>
        <taxon>Obba</taxon>
    </lineage>
</organism>
<dbReference type="GO" id="GO:0046872">
    <property type="term" value="F:metal ion binding"/>
    <property type="evidence" value="ECO:0007669"/>
    <property type="project" value="UniProtKB-KW"/>
</dbReference>
<keyword evidence="7" id="KW-1185">Reference proteome</keyword>
<dbReference type="AlphaFoldDB" id="A0A8E2J864"/>
<evidence type="ECO:0000313" key="6">
    <source>
        <dbReference type="EMBL" id="OCH96217.1"/>
    </source>
</evidence>
<dbReference type="Gene3D" id="3.60.40.10">
    <property type="entry name" value="PPM-type phosphatase domain"/>
    <property type="match status" value="1"/>
</dbReference>
<dbReference type="OrthoDB" id="416093at2759"/>
<evidence type="ECO:0000313" key="7">
    <source>
        <dbReference type="Proteomes" id="UP000250043"/>
    </source>
</evidence>
<evidence type="ECO:0000256" key="1">
    <source>
        <dbReference type="ARBA" id="ARBA00022723"/>
    </source>
</evidence>
<dbReference type="GO" id="GO:0004722">
    <property type="term" value="F:protein serine/threonine phosphatase activity"/>
    <property type="evidence" value="ECO:0007669"/>
    <property type="project" value="InterPro"/>
</dbReference>
<proteinExistence type="inferred from homology"/>
<dbReference type="Proteomes" id="UP000250043">
    <property type="component" value="Unassembled WGS sequence"/>
</dbReference>
<dbReference type="SUPFAM" id="SSF81606">
    <property type="entry name" value="PP2C-like"/>
    <property type="match status" value="1"/>
</dbReference>
<dbReference type="InterPro" id="IPR036457">
    <property type="entry name" value="PPM-type-like_dom_sf"/>
</dbReference>
<dbReference type="EMBL" id="KV722332">
    <property type="protein sequence ID" value="OCH96217.1"/>
    <property type="molecule type" value="Genomic_DNA"/>
</dbReference>
<accession>A0A8E2J864</accession>
<feature type="domain" description="PPM-type phosphatase" evidence="5">
    <location>
        <begin position="51"/>
        <end position="376"/>
    </location>
</feature>